<organism evidence="13">
    <name type="scientific">bioreactor metagenome</name>
    <dbReference type="NCBI Taxonomy" id="1076179"/>
    <lineage>
        <taxon>unclassified sequences</taxon>
        <taxon>metagenomes</taxon>
        <taxon>ecological metagenomes</taxon>
    </lineage>
</organism>
<evidence type="ECO:0000256" key="4">
    <source>
        <dbReference type="ARBA" id="ARBA00022898"/>
    </source>
</evidence>
<dbReference type="FunFam" id="2.40.37.10:FF:000003">
    <property type="entry name" value="Diaminopimelate decarboxylase"/>
    <property type="match status" value="1"/>
</dbReference>
<comment type="cofactor">
    <cofactor evidence="1">
        <name>pyridoxal 5'-phosphate</name>
        <dbReference type="ChEBI" id="CHEBI:597326"/>
    </cofactor>
</comment>
<dbReference type="InterPro" id="IPR022657">
    <property type="entry name" value="De-COase2_CS"/>
</dbReference>
<comment type="caution">
    <text evidence="13">The sequence shown here is derived from an EMBL/GenBank/DDBJ whole genome shotgun (WGS) entry which is preliminary data.</text>
</comment>
<sequence>MKLHGTMNINPAGNLEIGGCDTVKLVSEFGTPLYVMDEEKIRKNCKAYVESFKKYYPKSEVIYASKVFCTAAMCRLIAEEDMGLDVVSGGELYTALSVNFPVNRIYFHGNNKTYSELEMALDAYVGYIVVDNVYEMDLLNNLAKERKIKQKIMLRVSPGIDAHTHHYIKTGMIDSKFGLTITNGQAMLGIEKALNMNNLEVKGIHCHIGSQIFDLDSYKEAADIMMAFVDEIRTKTGIVCEDVNLGGGLGIYYTEDDSPRSIENLVEIVATAIHQLVGKYSLPLPKIIVEPGRSIVGEAGTTLYTVGSIKDIPGVRKYVAVDGGMTDNPRPALYQAQYEAAIANKMNNEPAEVVSIAGKCCESGDMLIWNINLPTVEPGDILAVSSTGAYNYSMASNYNRNLRPAVVFVENGSADIVVHRETYEDLMKNDTVPERLKRKKIC</sequence>
<dbReference type="Gene3D" id="2.40.37.10">
    <property type="entry name" value="Lyase, Ornithine Decarboxylase, Chain A, domain 1"/>
    <property type="match status" value="1"/>
</dbReference>
<evidence type="ECO:0000256" key="9">
    <source>
        <dbReference type="ARBA" id="ARBA00060983"/>
    </source>
</evidence>
<reference evidence="13" key="1">
    <citation type="submission" date="2019-08" db="EMBL/GenBank/DDBJ databases">
        <authorList>
            <person name="Kucharzyk K."/>
            <person name="Murdoch R.W."/>
            <person name="Higgins S."/>
            <person name="Loffler F."/>
        </authorList>
    </citation>
    <scope>NUCLEOTIDE SEQUENCE</scope>
</reference>
<dbReference type="NCBIfam" id="TIGR01048">
    <property type="entry name" value="lysA"/>
    <property type="match status" value="1"/>
</dbReference>
<comment type="catalytic activity">
    <reaction evidence="7">
        <text>meso-2,6-diaminopimelate + H(+) = L-lysine + CO2</text>
        <dbReference type="Rhea" id="RHEA:15101"/>
        <dbReference type="ChEBI" id="CHEBI:15378"/>
        <dbReference type="ChEBI" id="CHEBI:16526"/>
        <dbReference type="ChEBI" id="CHEBI:32551"/>
        <dbReference type="ChEBI" id="CHEBI:57791"/>
        <dbReference type="EC" id="4.1.1.20"/>
    </reaction>
</comment>
<dbReference type="Pfam" id="PF02784">
    <property type="entry name" value="Orn_Arg_deC_N"/>
    <property type="match status" value="1"/>
</dbReference>
<dbReference type="InterPro" id="IPR002986">
    <property type="entry name" value="DAP_deCOOHase_LysA"/>
</dbReference>
<dbReference type="AlphaFoldDB" id="A0A644T2Z0"/>
<keyword evidence="5" id="KW-0457">Lysine biosynthesis</keyword>
<proteinExistence type="inferred from homology"/>
<evidence type="ECO:0000256" key="10">
    <source>
        <dbReference type="ARBA" id="ARBA00066427"/>
    </source>
</evidence>
<dbReference type="Gene3D" id="3.20.20.10">
    <property type="entry name" value="Alanine racemase"/>
    <property type="match status" value="1"/>
</dbReference>
<dbReference type="CDD" id="cd06828">
    <property type="entry name" value="PLPDE_III_DapDC"/>
    <property type="match status" value="1"/>
</dbReference>
<evidence type="ECO:0000313" key="13">
    <source>
        <dbReference type="EMBL" id="MPL60301.1"/>
    </source>
</evidence>
<dbReference type="PROSITE" id="PS00879">
    <property type="entry name" value="ODR_DC_2_2"/>
    <property type="match status" value="1"/>
</dbReference>
<dbReference type="SUPFAM" id="SSF50621">
    <property type="entry name" value="Alanine racemase C-terminal domain-like"/>
    <property type="match status" value="1"/>
</dbReference>
<dbReference type="InterPro" id="IPR022643">
    <property type="entry name" value="De-COase2_C"/>
</dbReference>
<evidence type="ECO:0000256" key="5">
    <source>
        <dbReference type="ARBA" id="ARBA00023154"/>
    </source>
</evidence>
<dbReference type="FunFam" id="3.20.20.10:FF:000003">
    <property type="entry name" value="Diaminopimelate decarboxylase"/>
    <property type="match status" value="1"/>
</dbReference>
<evidence type="ECO:0000259" key="11">
    <source>
        <dbReference type="Pfam" id="PF00278"/>
    </source>
</evidence>
<dbReference type="InterPro" id="IPR022644">
    <property type="entry name" value="De-COase2_N"/>
</dbReference>
<evidence type="ECO:0000256" key="8">
    <source>
        <dbReference type="ARBA" id="ARBA00060643"/>
    </source>
</evidence>
<comment type="similarity">
    <text evidence="9">Belongs to the Orn/Lys/Arg decarboxylase class-II family. LysA subfamily.</text>
</comment>
<dbReference type="PANTHER" id="PTHR43727">
    <property type="entry name" value="DIAMINOPIMELATE DECARBOXYLASE"/>
    <property type="match status" value="1"/>
</dbReference>
<evidence type="ECO:0000256" key="6">
    <source>
        <dbReference type="ARBA" id="ARBA00023239"/>
    </source>
</evidence>
<keyword evidence="3" id="KW-0210">Decarboxylase</keyword>
<dbReference type="InterPro" id="IPR000183">
    <property type="entry name" value="Orn/DAP/Arg_de-COase"/>
</dbReference>
<dbReference type="SUPFAM" id="SSF51419">
    <property type="entry name" value="PLP-binding barrel"/>
    <property type="match status" value="1"/>
</dbReference>
<dbReference type="PRINTS" id="PR01179">
    <property type="entry name" value="ODADCRBXLASE"/>
</dbReference>
<evidence type="ECO:0000256" key="1">
    <source>
        <dbReference type="ARBA" id="ARBA00001933"/>
    </source>
</evidence>
<name>A0A644T2Z0_9ZZZZ</name>
<dbReference type="InterPro" id="IPR009006">
    <property type="entry name" value="Ala_racemase/Decarboxylase_C"/>
</dbReference>
<evidence type="ECO:0000256" key="2">
    <source>
        <dbReference type="ARBA" id="ARBA00022605"/>
    </source>
</evidence>
<keyword evidence="6 13" id="KW-0456">Lyase</keyword>
<evidence type="ECO:0000259" key="12">
    <source>
        <dbReference type="Pfam" id="PF02784"/>
    </source>
</evidence>
<accession>A0A644T2Z0</accession>
<dbReference type="PRINTS" id="PR01181">
    <property type="entry name" value="DAPDCRBXLASE"/>
</dbReference>
<dbReference type="EC" id="4.1.1.20" evidence="10"/>
<protein>
    <recommendedName>
        <fullName evidence="10">diaminopimelate decarboxylase</fullName>
        <ecNumber evidence="10">4.1.1.20</ecNumber>
    </recommendedName>
</protein>
<dbReference type="HAMAP" id="MF_02120">
    <property type="entry name" value="LysA"/>
    <property type="match status" value="1"/>
</dbReference>
<feature type="domain" description="Orn/DAP/Arg decarboxylase 2 C-terminal" evidence="11">
    <location>
        <begin position="35"/>
        <end position="388"/>
    </location>
</feature>
<keyword evidence="2" id="KW-0028">Amino-acid biosynthesis</keyword>
<dbReference type="GO" id="GO:0008836">
    <property type="term" value="F:diaminopimelate decarboxylase activity"/>
    <property type="evidence" value="ECO:0007669"/>
    <property type="project" value="UniProtKB-EC"/>
</dbReference>
<dbReference type="Pfam" id="PF00278">
    <property type="entry name" value="Orn_DAP_Arg_deC"/>
    <property type="match status" value="1"/>
</dbReference>
<dbReference type="EMBL" id="VSSQ01000012">
    <property type="protein sequence ID" value="MPL60301.1"/>
    <property type="molecule type" value="Genomic_DNA"/>
</dbReference>
<gene>
    <name evidence="13" type="primary">lysA_3</name>
    <name evidence="13" type="ORF">SDC9_05859</name>
</gene>
<dbReference type="GO" id="GO:0009089">
    <property type="term" value="P:lysine biosynthetic process via diaminopimelate"/>
    <property type="evidence" value="ECO:0007669"/>
    <property type="project" value="InterPro"/>
</dbReference>
<evidence type="ECO:0000256" key="7">
    <source>
        <dbReference type="ARBA" id="ARBA00050464"/>
    </source>
</evidence>
<feature type="domain" description="Orn/DAP/Arg decarboxylase 2 N-terminal" evidence="12">
    <location>
        <begin position="47"/>
        <end position="296"/>
    </location>
</feature>
<dbReference type="InterPro" id="IPR029066">
    <property type="entry name" value="PLP-binding_barrel"/>
</dbReference>
<keyword evidence="4" id="KW-0663">Pyridoxal phosphate</keyword>
<comment type="pathway">
    <text evidence="8">Amino-acid biosynthesis; L-lysine biosynthesis via DAP pathway; L-lysine from DL-2,6-diaminopimelate: step 1/1.</text>
</comment>
<evidence type="ECO:0000256" key="3">
    <source>
        <dbReference type="ARBA" id="ARBA00022793"/>
    </source>
</evidence>
<dbReference type="PANTHER" id="PTHR43727:SF2">
    <property type="entry name" value="GROUP IV DECARBOXYLASE"/>
    <property type="match status" value="1"/>
</dbReference>